<keyword evidence="1" id="KW-0805">Transcription regulation</keyword>
<organism evidence="6 7">
    <name type="scientific">Adiantum capillus-veneris</name>
    <name type="common">Maidenhair fern</name>
    <dbReference type="NCBI Taxonomy" id="13818"/>
    <lineage>
        <taxon>Eukaryota</taxon>
        <taxon>Viridiplantae</taxon>
        <taxon>Streptophyta</taxon>
        <taxon>Embryophyta</taxon>
        <taxon>Tracheophyta</taxon>
        <taxon>Polypodiopsida</taxon>
        <taxon>Polypodiidae</taxon>
        <taxon>Polypodiales</taxon>
        <taxon>Pteridineae</taxon>
        <taxon>Pteridaceae</taxon>
        <taxon>Vittarioideae</taxon>
        <taxon>Adiantum</taxon>
    </lineage>
</organism>
<feature type="region of interest" description="Disordered" evidence="4">
    <location>
        <begin position="1"/>
        <end position="21"/>
    </location>
</feature>
<keyword evidence="7" id="KW-1185">Reference proteome</keyword>
<dbReference type="SUPFAM" id="SSF101941">
    <property type="entry name" value="NAC domain"/>
    <property type="match status" value="1"/>
</dbReference>
<dbReference type="GO" id="GO:0003677">
    <property type="term" value="F:DNA binding"/>
    <property type="evidence" value="ECO:0007669"/>
    <property type="project" value="InterPro"/>
</dbReference>
<protein>
    <recommendedName>
        <fullName evidence="5">NAC domain-containing protein</fullName>
    </recommendedName>
</protein>
<dbReference type="Pfam" id="PF02365">
    <property type="entry name" value="NAM"/>
    <property type="match status" value="1"/>
</dbReference>
<dbReference type="OrthoDB" id="1991223at2759"/>
<dbReference type="Gene3D" id="2.170.150.80">
    <property type="entry name" value="NAC domain"/>
    <property type="match status" value="1"/>
</dbReference>
<dbReference type="InterPro" id="IPR003441">
    <property type="entry name" value="NAC-dom"/>
</dbReference>
<feature type="region of interest" description="Disordered" evidence="4">
    <location>
        <begin position="549"/>
        <end position="572"/>
    </location>
</feature>
<feature type="compositionally biased region" description="Basic and acidic residues" evidence="4">
    <location>
        <begin position="11"/>
        <end position="21"/>
    </location>
</feature>
<sequence length="811" mass="89235">MLTSASAGSGEPKDSLHDDERPLISLVPSKCNSLITDDKFLKHIPTEFKSVELEEGIFTVSSNISLHLNPTQLYGEAQRSPTLKTGLHFSPRRTLMGPVRGEHIDKLQTAPFEAVEESQLPATDTLKWLLTQSEEPSAYTSMARTEGNCSNITSSSETLLYMQSISSGLHSISAGISKCRGQDQLMIPAFQLDNYSREGKSVDFNAGSTVIDVDHPAAAAASHVADSNTAGSEGPMIMSPADLHLHAEVLNASTKALCIKGWQRFCGAHLDITPPRAARQLLQDEAGRPARVSAVHRQIVMISSGDPDLHHECSENNSTDASHHEVCLELNIGPSKLGFPLSAGCRKTLKDIHSGEISGFSKWRRPAADQPKEKLHDVQAHLQAYNTQSVQCPCNSPGILFEKLESSKDISHSFDGQYSSPDHELVTFCLDSDKYRYQSQLSSEYSGIHAIDDTLMSVAQTCKDTNMHSVSTHHTAVNRGTATSDPKFLGMLTNSSRDPFSHKKDQCSASNKSCLYETLGVCAEDAIELMPNSLLLQAAFPSHEIPSSISTSCKSPKLNSLQSPSRPVVRDPSASEQTLYISRSYSNMIRSLDNIPNVQEKSLVEFLHAKKHHKEHFLDKVVVKEDVYQSHPWHFASGDQQLGGGKWNGGAYSAGAAGGSSLYFCCSTKYTKRGNMTRNRMTKEGGRWKQQGMVQPIFYGHTSGAGEQQLVEAAHKTYLSYIPRGSCSTSAWSSSYFVNSSQLDRRPEQRRSDAPSADASCQYVYNSGRLKHRHRMIEIALQEDLLLEKRSFQLKISPKPFLVVCILRNSS</sequence>
<name>A0A9D4VE22_ADICA</name>
<reference evidence="6" key="1">
    <citation type="submission" date="2021-01" db="EMBL/GenBank/DDBJ databases">
        <title>Adiantum capillus-veneris genome.</title>
        <authorList>
            <person name="Fang Y."/>
            <person name="Liao Q."/>
        </authorList>
    </citation>
    <scope>NUCLEOTIDE SEQUENCE</scope>
    <source>
        <strain evidence="6">H3</strain>
        <tissue evidence="6">Leaf</tissue>
    </source>
</reference>
<keyword evidence="3" id="KW-0539">Nucleus</keyword>
<evidence type="ECO:0000313" key="6">
    <source>
        <dbReference type="EMBL" id="KAI5084674.1"/>
    </source>
</evidence>
<dbReference type="GO" id="GO:0006355">
    <property type="term" value="P:regulation of DNA-templated transcription"/>
    <property type="evidence" value="ECO:0007669"/>
    <property type="project" value="InterPro"/>
</dbReference>
<dbReference type="AlphaFoldDB" id="A0A9D4VE22"/>
<dbReference type="InterPro" id="IPR036093">
    <property type="entry name" value="NAC_dom_sf"/>
</dbReference>
<proteinExistence type="predicted"/>
<gene>
    <name evidence="6" type="ORF">GOP47_0000843</name>
</gene>
<evidence type="ECO:0000256" key="2">
    <source>
        <dbReference type="ARBA" id="ARBA00023163"/>
    </source>
</evidence>
<accession>A0A9D4VE22</accession>
<evidence type="ECO:0000256" key="3">
    <source>
        <dbReference type="ARBA" id="ARBA00023242"/>
    </source>
</evidence>
<keyword evidence="2" id="KW-0804">Transcription</keyword>
<evidence type="ECO:0000313" key="7">
    <source>
        <dbReference type="Proteomes" id="UP000886520"/>
    </source>
</evidence>
<evidence type="ECO:0000256" key="4">
    <source>
        <dbReference type="SAM" id="MobiDB-lite"/>
    </source>
</evidence>
<dbReference type="EMBL" id="JABFUD020000001">
    <property type="protein sequence ID" value="KAI5084674.1"/>
    <property type="molecule type" value="Genomic_DNA"/>
</dbReference>
<feature type="domain" description="NAC" evidence="5">
    <location>
        <begin position="600"/>
        <end position="732"/>
    </location>
</feature>
<dbReference type="Proteomes" id="UP000886520">
    <property type="component" value="Chromosome 1"/>
</dbReference>
<comment type="caution">
    <text evidence="6">The sequence shown here is derived from an EMBL/GenBank/DDBJ whole genome shotgun (WGS) entry which is preliminary data.</text>
</comment>
<evidence type="ECO:0000259" key="5">
    <source>
        <dbReference type="Pfam" id="PF02365"/>
    </source>
</evidence>
<evidence type="ECO:0000256" key="1">
    <source>
        <dbReference type="ARBA" id="ARBA00023015"/>
    </source>
</evidence>
<feature type="compositionally biased region" description="Polar residues" evidence="4">
    <location>
        <begin position="549"/>
        <end position="565"/>
    </location>
</feature>